<feature type="domain" description="NodB homology" evidence="1">
    <location>
        <begin position="38"/>
        <end position="280"/>
    </location>
</feature>
<dbReference type="PROSITE" id="PS51677">
    <property type="entry name" value="NODB"/>
    <property type="match status" value="1"/>
</dbReference>
<dbReference type="EMBL" id="JBHSNS010000002">
    <property type="protein sequence ID" value="MFC5728919.1"/>
    <property type="molecule type" value="Genomic_DNA"/>
</dbReference>
<dbReference type="InterPro" id="IPR011330">
    <property type="entry name" value="Glyco_hydro/deAcase_b/a-brl"/>
</dbReference>
<protein>
    <submittedName>
        <fullName evidence="2">Polysaccharide deacetylase</fullName>
    </submittedName>
</protein>
<evidence type="ECO:0000313" key="2">
    <source>
        <dbReference type="EMBL" id="MFC5728919.1"/>
    </source>
</evidence>
<comment type="caution">
    <text evidence="2">The sequence shown here is derived from an EMBL/GenBank/DDBJ whole genome shotgun (WGS) entry which is preliminary data.</text>
</comment>
<dbReference type="Pfam" id="PF01522">
    <property type="entry name" value="Polysacc_deac_1"/>
    <property type="match status" value="1"/>
</dbReference>
<dbReference type="InterPro" id="IPR002509">
    <property type="entry name" value="NODB_dom"/>
</dbReference>
<dbReference type="Proteomes" id="UP001596072">
    <property type="component" value="Unassembled WGS sequence"/>
</dbReference>
<keyword evidence="3" id="KW-1185">Reference proteome</keyword>
<dbReference type="InterPro" id="IPR037950">
    <property type="entry name" value="PgdA-like"/>
</dbReference>
<name>A0ABW0ZHU0_9ACTN</name>
<gene>
    <name evidence="2" type="ORF">ACFPQB_08310</name>
</gene>
<dbReference type="Gene3D" id="3.20.20.370">
    <property type="entry name" value="Glycoside hydrolase/deacetylase"/>
    <property type="match status" value="1"/>
</dbReference>
<organism evidence="2 3">
    <name type="scientific">Nocardioides vastitatis</name>
    <dbReference type="NCBI Taxonomy" id="2568655"/>
    <lineage>
        <taxon>Bacteria</taxon>
        <taxon>Bacillati</taxon>
        <taxon>Actinomycetota</taxon>
        <taxon>Actinomycetes</taxon>
        <taxon>Propionibacteriales</taxon>
        <taxon>Nocardioidaceae</taxon>
        <taxon>Nocardioides</taxon>
    </lineage>
</organism>
<evidence type="ECO:0000313" key="3">
    <source>
        <dbReference type="Proteomes" id="UP001596072"/>
    </source>
</evidence>
<dbReference type="CDD" id="cd10938">
    <property type="entry name" value="CE4_HpPgdA_like"/>
    <property type="match status" value="1"/>
</dbReference>
<dbReference type="SUPFAM" id="SSF88713">
    <property type="entry name" value="Glycoside hydrolase/deacetylase"/>
    <property type="match status" value="1"/>
</dbReference>
<reference evidence="3" key="1">
    <citation type="journal article" date="2019" name="Int. J. Syst. Evol. Microbiol.">
        <title>The Global Catalogue of Microorganisms (GCM) 10K type strain sequencing project: providing services to taxonomists for standard genome sequencing and annotation.</title>
        <authorList>
            <consortium name="The Broad Institute Genomics Platform"/>
            <consortium name="The Broad Institute Genome Sequencing Center for Infectious Disease"/>
            <person name="Wu L."/>
            <person name="Ma J."/>
        </authorList>
    </citation>
    <scope>NUCLEOTIDE SEQUENCE [LARGE SCALE GENOMIC DNA]</scope>
    <source>
        <strain evidence="3">YIM 94188</strain>
    </source>
</reference>
<accession>A0ABW0ZHU0</accession>
<evidence type="ECO:0000259" key="1">
    <source>
        <dbReference type="PROSITE" id="PS51677"/>
    </source>
</evidence>
<proteinExistence type="predicted"/>
<sequence length="280" mass="30993">MRAGRSLKPESWPGEKKVAVAISFDSDHETIPLRDNHTSPGQLAQGEYGARAGVPRILDLLDRHGMTATFFMPAVAALARPDEAREYVARGHEVAAHGWIHERTTLLPEAAERDLTARSLDALERVCGVRPRGIRTPSWDFSAATLQILLDLGLEYDSSLMADDDPYELRSHGRDTGLVEIPVDWIRDDAPYFVMDRFGSARPYTSPRDVLGVWVDEFDSARADGGTFQLTLHPHVIGHRSRMTVLDELLGHVMSHGDVWCASHAAVADWVRGQITAPGE</sequence>
<dbReference type="PANTHER" id="PTHR47561">
    <property type="entry name" value="POLYSACCHARIDE DEACETYLASE FAMILY PROTEIN (AFU_ORTHOLOGUE AFUA_6G05030)"/>
    <property type="match status" value="1"/>
</dbReference>
<dbReference type="PANTHER" id="PTHR47561:SF1">
    <property type="entry name" value="POLYSACCHARIDE DEACETYLASE FAMILY PROTEIN (AFU_ORTHOLOGUE AFUA_6G05030)"/>
    <property type="match status" value="1"/>
</dbReference>